<dbReference type="OrthoDB" id="6779733at2"/>
<dbReference type="Pfam" id="PF06054">
    <property type="entry name" value="CoiA_nuc"/>
    <property type="match status" value="1"/>
</dbReference>
<gene>
    <name evidence="2" type="ORF">C7A17_26275</name>
</gene>
<dbReference type="Proteomes" id="UP000238327">
    <property type="component" value="Chromosome"/>
</dbReference>
<dbReference type="InterPro" id="IPR010330">
    <property type="entry name" value="CoiA_nuc"/>
</dbReference>
<accession>A0A2R3QWL0</accession>
<evidence type="ECO:0000313" key="2">
    <source>
        <dbReference type="EMBL" id="AVO56100.1"/>
    </source>
</evidence>
<evidence type="ECO:0000313" key="3">
    <source>
        <dbReference type="Proteomes" id="UP000238327"/>
    </source>
</evidence>
<protein>
    <recommendedName>
        <fullName evidence="1">Competence protein CoiA nuclease-like domain-containing protein</fullName>
    </recommendedName>
</protein>
<evidence type="ECO:0000259" key="1">
    <source>
        <dbReference type="Pfam" id="PF06054"/>
    </source>
</evidence>
<feature type="domain" description="Competence protein CoiA nuclease-like" evidence="1">
    <location>
        <begin position="70"/>
        <end position="160"/>
    </location>
</feature>
<dbReference type="RefSeq" id="WP_106742459.1">
    <property type="nucleotide sequence ID" value="NZ_CP027657.1"/>
</dbReference>
<proteinExistence type="predicted"/>
<name>A0A2R3QWL0_ECTME</name>
<organism evidence="2 3">
    <name type="scientific">Ectopseudomonas mendocina</name>
    <name type="common">Pseudomonas mendocina</name>
    <dbReference type="NCBI Taxonomy" id="300"/>
    <lineage>
        <taxon>Bacteria</taxon>
        <taxon>Pseudomonadati</taxon>
        <taxon>Pseudomonadota</taxon>
        <taxon>Gammaproteobacteria</taxon>
        <taxon>Pseudomonadales</taxon>
        <taxon>Pseudomonadaceae</taxon>
        <taxon>Ectopseudomonas</taxon>
    </lineage>
</organism>
<dbReference type="AlphaFoldDB" id="A0A2R3QWL0"/>
<sequence length="366" mass="41829">MGLLAFRANGTKVVSIYLSDDEWKAEALDKQRDLFMPGTTLRAVPKVSKLGHRFFSHKPGERPNGATGLESEDHIALKVQALLAAKEAGWDAQPEIAGSAPGDKLYRADVMCFHPNGKTKVAIEIQRSSQRDVDYEARQNVYETDGIRGIWIDVSAKKYRKHITNPTRAVPRFECKQLSPGDYVVSINMKEVPFPEFIRGALTGRLRYMDYTYRSRLQYFDVLQDTCWQCEKTIRVIESEYIESLFQEMPEMLPAFNRKTSALSLMCRVKLITFRSGKKYRMCCPHCGIAQREPHPSPEFEYPFAIAQIAISRNSDGLYSRFWSWQSHPKPELIPEPGQIYLLAGFEDDDKERLDALIADLNGCAW</sequence>
<reference evidence="2 3" key="1">
    <citation type="submission" date="2018-03" db="EMBL/GenBank/DDBJ databases">
        <title>Complete genome sequence and methylome analysis of Pseudomonas mendocina NEB 698.</title>
        <authorList>
            <person name="Morgan R.D."/>
        </authorList>
    </citation>
    <scope>NUCLEOTIDE SEQUENCE [LARGE SCALE GENOMIC DNA]</scope>
    <source>
        <strain evidence="2 3">NEB698</strain>
    </source>
</reference>
<dbReference type="EMBL" id="CP027657">
    <property type="protein sequence ID" value="AVO56100.1"/>
    <property type="molecule type" value="Genomic_DNA"/>
</dbReference>